<gene>
    <name evidence="2" type="ORF">VP1G_10140</name>
</gene>
<feature type="region of interest" description="Disordered" evidence="1">
    <location>
        <begin position="295"/>
        <end position="326"/>
    </location>
</feature>
<dbReference type="EMBL" id="KN714851">
    <property type="protein sequence ID" value="KUI63008.1"/>
    <property type="molecule type" value="Genomic_DNA"/>
</dbReference>
<organism evidence="2 3">
    <name type="scientific">Cytospora mali</name>
    <name type="common">Apple Valsa canker fungus</name>
    <name type="synonym">Valsa mali</name>
    <dbReference type="NCBI Taxonomy" id="578113"/>
    <lineage>
        <taxon>Eukaryota</taxon>
        <taxon>Fungi</taxon>
        <taxon>Dikarya</taxon>
        <taxon>Ascomycota</taxon>
        <taxon>Pezizomycotina</taxon>
        <taxon>Sordariomycetes</taxon>
        <taxon>Sordariomycetidae</taxon>
        <taxon>Diaporthales</taxon>
        <taxon>Cytosporaceae</taxon>
        <taxon>Cytospora</taxon>
    </lineage>
</organism>
<evidence type="ECO:0000313" key="3">
    <source>
        <dbReference type="Proteomes" id="UP000078576"/>
    </source>
</evidence>
<dbReference type="OrthoDB" id="5420711at2759"/>
<name>A0A194VGL1_CYTMA</name>
<dbReference type="Proteomes" id="UP000078576">
    <property type="component" value="Unassembled WGS sequence"/>
</dbReference>
<keyword evidence="3" id="KW-1185">Reference proteome</keyword>
<reference evidence="3" key="1">
    <citation type="submission" date="2014-12" db="EMBL/GenBank/DDBJ databases">
        <title>Genome Sequence of Valsa Canker Pathogens Uncovers a Specific Adaption of Colonization on Woody Bark.</title>
        <authorList>
            <person name="Yin Z."/>
            <person name="Liu H."/>
            <person name="Gao X."/>
            <person name="Li Z."/>
            <person name="Song N."/>
            <person name="Ke X."/>
            <person name="Dai Q."/>
            <person name="Wu Y."/>
            <person name="Sun Y."/>
            <person name="Xu J.-R."/>
            <person name="Kang Z.K."/>
            <person name="Wang L."/>
            <person name="Huang L."/>
        </authorList>
    </citation>
    <scope>NUCLEOTIDE SEQUENCE [LARGE SCALE GENOMIC DNA]</scope>
    <source>
        <strain evidence="3">SXYL134</strain>
    </source>
</reference>
<sequence>MSLPGEVRNIIWGFCIQGSNTEIYPRRVAAHETIRRSTLDNRTYTDRNGTDGALLPLLRVSRQVYREVAPIYYDRTFSFPMGTARVSLRHIGLVNACLFLTDRPAVSLASVTSLRIDLAAYESEADQMLATIEEGDGAECVTGLLQLMGKMESLKHVDLSFSGWPPDMRTEPWDFEVPANARPVKERNTGPKEYPWLELLRNLRRMNRVRLRVTASLGEGEATAFGDYAPHMARVVYFIRVVRNSILRQGERLGNTLIHVRTRHGFEHDQDRMRSQWREVVVECDTEYHARTNTHIDHYERPQRDMSDDRVGGPDAYTGSDDGSQDSLLSRKEWLEELGEDILPVEELGVIEVVDAPQAAEAQGVVQVQNPVQSQSQATAGEDVTMEEDFDQYVGAAPPDDEAGIDSSDLQGEEMDYDMEMAPSGSNP</sequence>
<dbReference type="AlphaFoldDB" id="A0A194VGL1"/>
<evidence type="ECO:0000256" key="1">
    <source>
        <dbReference type="SAM" id="MobiDB-lite"/>
    </source>
</evidence>
<accession>A0A194VGL1</accession>
<protein>
    <submittedName>
        <fullName evidence="2">Uncharacterized protein</fullName>
    </submittedName>
</protein>
<evidence type="ECO:0000313" key="2">
    <source>
        <dbReference type="EMBL" id="KUI63008.1"/>
    </source>
</evidence>
<dbReference type="PANTHER" id="PTHR38790">
    <property type="entry name" value="2EXR DOMAIN-CONTAINING PROTEIN-RELATED"/>
    <property type="match status" value="1"/>
</dbReference>
<feature type="compositionally biased region" description="Basic and acidic residues" evidence="1">
    <location>
        <begin position="295"/>
        <end position="312"/>
    </location>
</feature>
<proteinExistence type="predicted"/>